<protein>
    <submittedName>
        <fullName evidence="1">Uncharacterized protein</fullName>
    </submittedName>
</protein>
<reference evidence="1 2" key="1">
    <citation type="submission" date="2019-03" db="EMBL/GenBank/DDBJ databases">
        <title>Genomic Encyclopedia of Type Strains, Phase III (KMG-III): the genomes of soil and plant-associated and newly described type strains.</title>
        <authorList>
            <person name="Whitman W."/>
        </authorList>
    </citation>
    <scope>NUCLEOTIDE SEQUENCE [LARGE SCALE GENOMIC DNA]</scope>
    <source>
        <strain evidence="1 2">CGMCC 1.7002</strain>
    </source>
</reference>
<gene>
    <name evidence="1" type="ORF">ATL17_0813</name>
</gene>
<comment type="caution">
    <text evidence="1">The sequence shown here is derived from an EMBL/GenBank/DDBJ whole genome shotgun (WGS) entry which is preliminary data.</text>
</comment>
<dbReference type="AntiFam" id="ANF00041">
    <property type="entry name" value="Antisense to RNaseP"/>
</dbReference>
<proteinExistence type="predicted"/>
<dbReference type="Proteomes" id="UP000295391">
    <property type="component" value="Unassembled WGS sequence"/>
</dbReference>
<evidence type="ECO:0000313" key="1">
    <source>
        <dbReference type="EMBL" id="TDQ66808.1"/>
    </source>
</evidence>
<sequence length="53" mass="5805">MQPTRMTDLETDPHKQACTMPSLFGFAPGGVYHAEPVASSAVRSYRTLSPLPR</sequence>
<dbReference type="EMBL" id="SNYR01000001">
    <property type="protein sequence ID" value="TDQ66808.1"/>
    <property type="molecule type" value="Genomic_DNA"/>
</dbReference>
<keyword evidence="2" id="KW-1185">Reference proteome</keyword>
<evidence type="ECO:0000313" key="2">
    <source>
        <dbReference type="Proteomes" id="UP000295391"/>
    </source>
</evidence>
<accession>A0A4V6PX64</accession>
<dbReference type="AlphaFoldDB" id="A0A4V6PX64"/>
<organism evidence="1 2">
    <name type="scientific">Maritalea mobilis</name>
    <dbReference type="NCBI Taxonomy" id="483324"/>
    <lineage>
        <taxon>Bacteria</taxon>
        <taxon>Pseudomonadati</taxon>
        <taxon>Pseudomonadota</taxon>
        <taxon>Alphaproteobacteria</taxon>
        <taxon>Hyphomicrobiales</taxon>
        <taxon>Devosiaceae</taxon>
        <taxon>Maritalea</taxon>
    </lineage>
</organism>
<name>A0A4V6PX64_9HYPH</name>